<comment type="caution">
    <text evidence="1">The sequence shown here is derived from an EMBL/GenBank/DDBJ whole genome shotgun (WGS) entry which is preliminary data.</text>
</comment>
<dbReference type="AlphaFoldDB" id="A0AAP2DF37"/>
<proteinExistence type="predicted"/>
<dbReference type="RefSeq" id="WP_254092845.1">
    <property type="nucleotide sequence ID" value="NZ_JAHESC010000044.1"/>
</dbReference>
<gene>
    <name evidence="1" type="ORF">KK078_23880</name>
</gene>
<dbReference type="Proteomes" id="UP001319180">
    <property type="component" value="Unassembled WGS sequence"/>
</dbReference>
<evidence type="ECO:0000313" key="1">
    <source>
        <dbReference type="EMBL" id="MBT1689625.1"/>
    </source>
</evidence>
<organism evidence="1 2">
    <name type="scientific">Dawidia soli</name>
    <dbReference type="NCBI Taxonomy" id="2782352"/>
    <lineage>
        <taxon>Bacteria</taxon>
        <taxon>Pseudomonadati</taxon>
        <taxon>Bacteroidota</taxon>
        <taxon>Cytophagia</taxon>
        <taxon>Cytophagales</taxon>
        <taxon>Chryseotaleaceae</taxon>
        <taxon>Dawidia</taxon>
    </lineage>
</organism>
<evidence type="ECO:0000313" key="2">
    <source>
        <dbReference type="Proteomes" id="UP001319180"/>
    </source>
</evidence>
<sequence length="246" mass="27340">MKKKDSLLIVFVGLMLLHTDLLGQNVLGGAQASGMDMNTGPYGTIKSFGFPEKVTTGSKYLYKNWKIGTLEVDAGSVKEYGMNIDLQNGYVEISTDIGIRTVPMKAIKTLTVGHANTRDLQTFVSTQKYGGTQVGAAGLFEVLVQNDTETTLLKYNFVEVKQASYNAALDMGNNEIKYVIKEKYFLSKNGKLVEVSPNKKKFLESFTGENRTQIENFLKEHNVKLKDQEGIVLVCNFLNDRDIALN</sequence>
<protein>
    <submittedName>
        <fullName evidence="1">Uncharacterized protein</fullName>
    </submittedName>
</protein>
<name>A0AAP2DF37_9BACT</name>
<keyword evidence="2" id="KW-1185">Reference proteome</keyword>
<accession>A0AAP2DF37</accession>
<dbReference type="EMBL" id="JAHESC010000044">
    <property type="protein sequence ID" value="MBT1689625.1"/>
    <property type="molecule type" value="Genomic_DNA"/>
</dbReference>
<reference evidence="1 2" key="1">
    <citation type="submission" date="2021-05" db="EMBL/GenBank/DDBJ databases">
        <title>A Polyphasic approach of four new species of the genus Ohtaekwangia: Ohtaekwangia histidinii sp. nov., Ohtaekwangia cretensis sp. nov., Ohtaekwangia indiensis sp. nov., Ohtaekwangia reichenbachii sp. nov. from diverse environment.</title>
        <authorList>
            <person name="Octaviana S."/>
        </authorList>
    </citation>
    <scope>NUCLEOTIDE SEQUENCE [LARGE SCALE GENOMIC DNA]</scope>
    <source>
        <strain evidence="1 2">PWU37</strain>
    </source>
</reference>